<accession>K8E9R6</accession>
<evidence type="ECO:0000256" key="5">
    <source>
        <dbReference type="ARBA" id="ARBA00022692"/>
    </source>
</evidence>
<keyword evidence="7 12" id="KW-1133">Transmembrane helix</keyword>
<keyword evidence="6" id="KW-0735">Signal-anchor</keyword>
<keyword evidence="8" id="KW-0333">Golgi apparatus</keyword>
<dbReference type="InterPro" id="IPR001675">
    <property type="entry name" value="Glyco_trans_29"/>
</dbReference>
<evidence type="ECO:0000256" key="3">
    <source>
        <dbReference type="ARBA" id="ARBA00022676"/>
    </source>
</evidence>
<dbReference type="PANTHER" id="PTHR11987:SF36">
    <property type="entry name" value="SIA-ALPHA-2,3-GAL-BETA-1,4-GLCNAC-R:ALPHA 2,8-SIALYLTRANSFERASE"/>
    <property type="match status" value="1"/>
</dbReference>
<dbReference type="RefSeq" id="XP_007515522.1">
    <property type="nucleotide sequence ID" value="XM_007515460.1"/>
</dbReference>
<evidence type="ECO:0000256" key="9">
    <source>
        <dbReference type="ARBA" id="ARBA00023136"/>
    </source>
</evidence>
<dbReference type="Gene3D" id="3.90.1480.20">
    <property type="entry name" value="Glycosyl transferase family 29"/>
    <property type="match status" value="1"/>
</dbReference>
<protein>
    <submittedName>
        <fullName evidence="13">Uncharacterized protein</fullName>
    </submittedName>
</protein>
<comment type="subcellular location">
    <subcellularLocation>
        <location evidence="1">Golgi apparatus membrane</location>
        <topology evidence="1">Single-pass type II membrane protein</topology>
    </subcellularLocation>
</comment>
<keyword evidence="10" id="KW-0325">Glycoprotein</keyword>
<dbReference type="GO" id="GO:0008373">
    <property type="term" value="F:sialyltransferase activity"/>
    <property type="evidence" value="ECO:0007669"/>
    <property type="project" value="InterPro"/>
</dbReference>
<evidence type="ECO:0000256" key="1">
    <source>
        <dbReference type="ARBA" id="ARBA00004323"/>
    </source>
</evidence>
<dbReference type="EMBL" id="FO082278">
    <property type="protein sequence ID" value="CCO14401.1"/>
    <property type="molecule type" value="Genomic_DNA"/>
</dbReference>
<keyword evidence="14" id="KW-1185">Reference proteome</keyword>
<dbReference type="AlphaFoldDB" id="K8E9R6"/>
<feature type="region of interest" description="Disordered" evidence="11">
    <location>
        <begin position="68"/>
        <end position="114"/>
    </location>
</feature>
<keyword evidence="5 12" id="KW-0812">Transmembrane</keyword>
<evidence type="ECO:0000256" key="7">
    <source>
        <dbReference type="ARBA" id="ARBA00022989"/>
    </source>
</evidence>
<sequence>MRGPDSSSTKSKAQRRVWILAFIFVGVVLFSFGNNFNNEDEMNGTVGIKEGERSTWENVKRMSYISSSWSSTSNYGDDSISSTQPRYGSESNEDDSAEEIAEAGESNERYDGDGEMNTHAVIKRDNKKFLNNFNGAVAMHRGSCKEGSQIQTPWIGKDGKKISLGSCTKKVLAVLPDTDPLAFRRYNTCAVVGSGGIMVHKSVAADALGEAIDKHDAVFRFNLAPTKGFEKSVGSKTTIRLINRKHFGFREFENETSLQHTTTPDVMKQFWDYKSLHPDLPTYPIDGSFYKYVMSDKDVANSRPSNGYLGLNLALMICDKINVYGFARNWKQRNMRYHYFNREEPNESQMLRDGKGEMPLLEHLVKKNKNRIKMVHT</sequence>
<dbReference type="PANTHER" id="PTHR11987">
    <property type="entry name" value="ALPHA-2,8-SIALYLTRANSFERASE"/>
    <property type="match status" value="1"/>
</dbReference>
<evidence type="ECO:0000256" key="6">
    <source>
        <dbReference type="ARBA" id="ARBA00022968"/>
    </source>
</evidence>
<gene>
    <name evidence="13" type="ORF">Bathy01g00040</name>
</gene>
<dbReference type="CDD" id="cd19952">
    <property type="entry name" value="GT29"/>
    <property type="match status" value="1"/>
</dbReference>
<feature type="compositionally biased region" description="Polar residues" evidence="11">
    <location>
        <begin position="74"/>
        <end position="90"/>
    </location>
</feature>
<dbReference type="InterPro" id="IPR050943">
    <property type="entry name" value="Glycosyltr_29_Sialyltrsf"/>
</dbReference>
<evidence type="ECO:0000256" key="2">
    <source>
        <dbReference type="ARBA" id="ARBA00006003"/>
    </source>
</evidence>
<dbReference type="Pfam" id="PF00777">
    <property type="entry name" value="Glyco_transf_29"/>
    <property type="match status" value="2"/>
</dbReference>
<dbReference type="GeneID" id="19017740"/>
<keyword evidence="4" id="KW-0808">Transferase</keyword>
<evidence type="ECO:0000256" key="10">
    <source>
        <dbReference type="ARBA" id="ARBA00023180"/>
    </source>
</evidence>
<feature type="compositionally biased region" description="Acidic residues" evidence="11">
    <location>
        <begin position="91"/>
        <end position="102"/>
    </location>
</feature>
<evidence type="ECO:0000256" key="8">
    <source>
        <dbReference type="ARBA" id="ARBA00023034"/>
    </source>
</evidence>
<keyword evidence="3" id="KW-0328">Glycosyltransferase</keyword>
<dbReference type="KEGG" id="bpg:Bathy01g00040"/>
<feature type="transmembrane region" description="Helical" evidence="12">
    <location>
        <begin position="17"/>
        <end position="33"/>
    </location>
</feature>
<dbReference type="Proteomes" id="UP000198341">
    <property type="component" value="Chromosome 1"/>
</dbReference>
<keyword evidence="9 12" id="KW-0472">Membrane</keyword>
<reference evidence="13 14" key="1">
    <citation type="submission" date="2011-10" db="EMBL/GenBank/DDBJ databases">
        <authorList>
            <person name="Genoscope - CEA"/>
        </authorList>
    </citation>
    <scope>NUCLEOTIDE SEQUENCE [LARGE SCALE GENOMIC DNA]</scope>
    <source>
        <strain evidence="13 14">RCC 1105</strain>
    </source>
</reference>
<evidence type="ECO:0000313" key="13">
    <source>
        <dbReference type="EMBL" id="CCO14401.1"/>
    </source>
</evidence>
<evidence type="ECO:0000256" key="12">
    <source>
        <dbReference type="SAM" id="Phobius"/>
    </source>
</evidence>
<evidence type="ECO:0000256" key="4">
    <source>
        <dbReference type="ARBA" id="ARBA00022679"/>
    </source>
</evidence>
<evidence type="ECO:0000313" key="14">
    <source>
        <dbReference type="Proteomes" id="UP000198341"/>
    </source>
</evidence>
<name>K8E9R6_9CHLO</name>
<dbReference type="InterPro" id="IPR038578">
    <property type="entry name" value="GT29-like_sf"/>
</dbReference>
<evidence type="ECO:0000256" key="11">
    <source>
        <dbReference type="SAM" id="MobiDB-lite"/>
    </source>
</evidence>
<dbReference type="GO" id="GO:0000139">
    <property type="term" value="C:Golgi membrane"/>
    <property type="evidence" value="ECO:0007669"/>
    <property type="project" value="UniProtKB-SubCell"/>
</dbReference>
<dbReference type="eggNOG" id="KOG2692">
    <property type="taxonomic scope" value="Eukaryota"/>
</dbReference>
<comment type="similarity">
    <text evidence="2">Belongs to the glycosyltransferase 29 family.</text>
</comment>
<dbReference type="OrthoDB" id="10264956at2759"/>
<organism evidence="13 14">
    <name type="scientific">Bathycoccus prasinos</name>
    <dbReference type="NCBI Taxonomy" id="41875"/>
    <lineage>
        <taxon>Eukaryota</taxon>
        <taxon>Viridiplantae</taxon>
        <taxon>Chlorophyta</taxon>
        <taxon>Mamiellophyceae</taxon>
        <taxon>Mamiellales</taxon>
        <taxon>Bathycoccaceae</taxon>
        <taxon>Bathycoccus</taxon>
    </lineage>
</organism>
<proteinExistence type="inferred from homology"/>